<dbReference type="CDD" id="cd00093">
    <property type="entry name" value="HTH_XRE"/>
    <property type="match status" value="1"/>
</dbReference>
<gene>
    <name evidence="1" type="ORF">V5F32_05020</name>
</gene>
<dbReference type="Gene3D" id="1.10.260.40">
    <property type="entry name" value="lambda repressor-like DNA-binding domains"/>
    <property type="match status" value="1"/>
</dbReference>
<dbReference type="InterPro" id="IPR010982">
    <property type="entry name" value="Lambda_DNA-bd_dom_sf"/>
</dbReference>
<dbReference type="SUPFAM" id="SSF47413">
    <property type="entry name" value="lambda repressor-like DNA-binding domains"/>
    <property type="match status" value="1"/>
</dbReference>
<dbReference type="Proteomes" id="UP001604002">
    <property type="component" value="Unassembled WGS sequence"/>
</dbReference>
<keyword evidence="2" id="KW-1185">Reference proteome</keyword>
<name>A0ABW6ZS22_9HYPH</name>
<protein>
    <submittedName>
        <fullName evidence="1">Helix-turn-helix domain-containing protein</fullName>
    </submittedName>
</protein>
<accession>A0ABW6ZS22</accession>
<dbReference type="InterPro" id="IPR031856">
    <property type="entry name" value="YdaS_toxin-like"/>
</dbReference>
<dbReference type="Pfam" id="PF15943">
    <property type="entry name" value="YdaS_toxin"/>
    <property type="match status" value="1"/>
</dbReference>
<sequence length="80" mass="8698">MSTEALHRACDLVGSQSALAEKIGVRQSTLWHWLKRAKRGAPAEFVPAIERATDGAVTRHELRPDIYGPAPQPEHQGSAA</sequence>
<comment type="caution">
    <text evidence="1">The sequence shown here is derived from an EMBL/GenBank/DDBJ whole genome shotgun (WGS) entry which is preliminary data.</text>
</comment>
<dbReference type="EMBL" id="JBAFVH010000002">
    <property type="protein sequence ID" value="MFG1371519.1"/>
    <property type="molecule type" value="Genomic_DNA"/>
</dbReference>
<reference evidence="1 2" key="1">
    <citation type="submission" date="2024-02" db="EMBL/GenBank/DDBJ databases">
        <title>Expansion and revision of Xanthobacter and proposal of Roseixanthobacter gen. nov.</title>
        <authorList>
            <person name="Soltysiak M.P.M."/>
            <person name="Jalihal A."/>
            <person name="Ory A."/>
            <person name="Chrisophersen C."/>
            <person name="Lee A.D."/>
            <person name="Boulton J."/>
            <person name="Springer M."/>
        </authorList>
    </citation>
    <scope>NUCLEOTIDE SEQUENCE [LARGE SCALE GENOMIC DNA]</scope>
    <source>
        <strain evidence="1 2">23A</strain>
    </source>
</reference>
<dbReference type="RefSeq" id="WP_393991501.1">
    <property type="nucleotide sequence ID" value="NZ_JBAFVH010000002.1"/>
</dbReference>
<evidence type="ECO:0000313" key="2">
    <source>
        <dbReference type="Proteomes" id="UP001604002"/>
    </source>
</evidence>
<organism evidence="1 2">
    <name type="scientific">Xanthobacter oligotrophicus</name>
    <dbReference type="NCBI Taxonomy" id="2607286"/>
    <lineage>
        <taxon>Bacteria</taxon>
        <taxon>Pseudomonadati</taxon>
        <taxon>Pseudomonadota</taxon>
        <taxon>Alphaproteobacteria</taxon>
        <taxon>Hyphomicrobiales</taxon>
        <taxon>Xanthobacteraceae</taxon>
        <taxon>Xanthobacter</taxon>
    </lineage>
</organism>
<proteinExistence type="predicted"/>
<evidence type="ECO:0000313" key="1">
    <source>
        <dbReference type="EMBL" id="MFG1371519.1"/>
    </source>
</evidence>
<dbReference type="InterPro" id="IPR001387">
    <property type="entry name" value="Cro/C1-type_HTH"/>
</dbReference>